<dbReference type="SMART" id="SM00062">
    <property type="entry name" value="PBPb"/>
    <property type="match status" value="1"/>
</dbReference>
<gene>
    <name evidence="8" type="ORF">BJF92_17945</name>
</gene>
<organism evidence="8 9">
    <name type="scientific">Xaviernesmea rhizosphaerae</name>
    <dbReference type="NCBI Taxonomy" id="1672749"/>
    <lineage>
        <taxon>Bacteria</taxon>
        <taxon>Pseudomonadati</taxon>
        <taxon>Pseudomonadota</taxon>
        <taxon>Alphaproteobacteria</taxon>
        <taxon>Hyphomicrobiales</taxon>
        <taxon>Rhizobiaceae</taxon>
        <taxon>Rhizobium/Agrobacterium group</taxon>
        <taxon>Xaviernesmea</taxon>
    </lineage>
</organism>
<dbReference type="Gene3D" id="3.40.190.10">
    <property type="entry name" value="Periplasmic binding protein-like II"/>
    <property type="match status" value="2"/>
</dbReference>
<evidence type="ECO:0000256" key="2">
    <source>
        <dbReference type="ARBA" id="ARBA00010742"/>
    </source>
</evidence>
<dbReference type="GO" id="GO:0016020">
    <property type="term" value="C:membrane"/>
    <property type="evidence" value="ECO:0007669"/>
    <property type="project" value="InterPro"/>
</dbReference>
<accession>A0A1Q9ADE0</accession>
<dbReference type="STRING" id="1672749.BJF92_17945"/>
<dbReference type="CDD" id="cd13557">
    <property type="entry name" value="PBP2_SsuA"/>
    <property type="match status" value="1"/>
</dbReference>
<dbReference type="EMBL" id="MKIO01000041">
    <property type="protein sequence ID" value="OLP52931.1"/>
    <property type="molecule type" value="Genomic_DNA"/>
</dbReference>
<evidence type="ECO:0000256" key="5">
    <source>
        <dbReference type="ARBA" id="ARBA00055538"/>
    </source>
</evidence>
<protein>
    <recommendedName>
        <fullName evidence="6">Putative aliphatic sulfonates-binding protein</fullName>
    </recommendedName>
</protein>
<keyword evidence="3" id="KW-0813">Transport</keyword>
<dbReference type="SUPFAM" id="SSF53850">
    <property type="entry name" value="Periplasmic binding protein-like II"/>
    <property type="match status" value="1"/>
</dbReference>
<evidence type="ECO:0000256" key="6">
    <source>
        <dbReference type="ARBA" id="ARBA00070228"/>
    </source>
</evidence>
<feature type="domain" description="Solute-binding protein family 3/N-terminal" evidence="7">
    <location>
        <begin position="40"/>
        <end position="256"/>
    </location>
</feature>
<reference evidence="8 9" key="1">
    <citation type="submission" date="2016-09" db="EMBL/GenBank/DDBJ databases">
        <title>Rhizobium sp. nov., a novel species isolated from the rice rhizosphere.</title>
        <authorList>
            <person name="Zhao J."/>
            <person name="Zhang X."/>
        </authorList>
    </citation>
    <scope>NUCLEOTIDE SEQUENCE [LARGE SCALE GENOMIC DNA]</scope>
    <source>
        <strain evidence="8 9">MH17</strain>
    </source>
</reference>
<dbReference type="Proteomes" id="UP000186143">
    <property type="component" value="Unassembled WGS sequence"/>
</dbReference>
<evidence type="ECO:0000259" key="7">
    <source>
        <dbReference type="SMART" id="SM00062"/>
    </source>
</evidence>
<sequence length="327" mass="34510">MAWTRRTLGAALFSFGLLMGTGAADLSLLGVRAEAASMKELRIGYQKTGLPVIARQQQVIEKALAPEGVSVRWVEFSAGPPLVEALNAGSIDLGWTGDAPPIFGQAAGAAITYVAALPSNGAGEAVFVKPDSAIKSVAELKGHKIGVGKGTSAHNLLVAALEKAGVDFKDITPVYLSPPDAAAAFASDKIEAWAVWDPFFAVAETRYKVRVLATTDKTLDVKTYFLANRGFAAEHPQEIVTTLGALKQAAGWADSHRDKVAEALHEVTGVPLEAQTLAANRTQFGIEPITPAIIESQQATADRFFRLGLIPKKITVSEAVWTPPAGN</sequence>
<dbReference type="AlphaFoldDB" id="A0A1Q9ADE0"/>
<dbReference type="OrthoDB" id="7374754at2"/>
<proteinExistence type="inferred from homology"/>
<evidence type="ECO:0000313" key="9">
    <source>
        <dbReference type="Proteomes" id="UP000186143"/>
    </source>
</evidence>
<comment type="subcellular location">
    <subcellularLocation>
        <location evidence="1">Periplasm</location>
    </subcellularLocation>
</comment>
<comment type="function">
    <text evidence="5">Part of a binding-protein-dependent transport system for aliphatic sulfonates. Putative binding protein.</text>
</comment>
<dbReference type="FunFam" id="3.40.190.10:FF:000050">
    <property type="entry name" value="Sulfonate ABC transporter substrate-binding protein"/>
    <property type="match status" value="1"/>
</dbReference>
<dbReference type="PANTHER" id="PTHR30024:SF42">
    <property type="entry name" value="ALIPHATIC SULFONATES-BINDING PROTEIN-RELATED"/>
    <property type="match status" value="1"/>
</dbReference>
<dbReference type="PANTHER" id="PTHR30024">
    <property type="entry name" value="ALIPHATIC SULFONATES-BINDING PROTEIN-RELATED"/>
    <property type="match status" value="1"/>
</dbReference>
<keyword evidence="4" id="KW-0732">Signal</keyword>
<evidence type="ECO:0000256" key="4">
    <source>
        <dbReference type="ARBA" id="ARBA00022729"/>
    </source>
</evidence>
<dbReference type="InterPro" id="IPR001638">
    <property type="entry name" value="Solute-binding_3/MltF_N"/>
</dbReference>
<dbReference type="RefSeq" id="WP_075636796.1">
    <property type="nucleotide sequence ID" value="NZ_MKIO01000041.1"/>
</dbReference>
<evidence type="ECO:0000256" key="1">
    <source>
        <dbReference type="ARBA" id="ARBA00004418"/>
    </source>
</evidence>
<dbReference type="Pfam" id="PF09084">
    <property type="entry name" value="NMT1"/>
    <property type="match status" value="1"/>
</dbReference>
<dbReference type="NCBIfam" id="TIGR01728">
    <property type="entry name" value="SsuA_fam"/>
    <property type="match status" value="1"/>
</dbReference>
<evidence type="ECO:0000256" key="3">
    <source>
        <dbReference type="ARBA" id="ARBA00022448"/>
    </source>
</evidence>
<dbReference type="InterPro" id="IPR010067">
    <property type="entry name" value="ABC_SsuA_sub-bd"/>
</dbReference>
<dbReference type="GO" id="GO:0042626">
    <property type="term" value="F:ATPase-coupled transmembrane transporter activity"/>
    <property type="evidence" value="ECO:0007669"/>
    <property type="project" value="InterPro"/>
</dbReference>
<dbReference type="InterPro" id="IPR015168">
    <property type="entry name" value="SsuA/THI5"/>
</dbReference>
<comment type="similarity">
    <text evidence="2">Belongs to the bacterial solute-binding protein SsuA/TauA family.</text>
</comment>
<evidence type="ECO:0000313" key="8">
    <source>
        <dbReference type="EMBL" id="OLP52931.1"/>
    </source>
</evidence>
<dbReference type="GO" id="GO:0042597">
    <property type="term" value="C:periplasmic space"/>
    <property type="evidence" value="ECO:0007669"/>
    <property type="project" value="UniProtKB-SubCell"/>
</dbReference>
<name>A0A1Q9ADE0_9HYPH</name>
<comment type="caution">
    <text evidence="8">The sequence shown here is derived from an EMBL/GenBank/DDBJ whole genome shotgun (WGS) entry which is preliminary data.</text>
</comment>